<feature type="compositionally biased region" description="Basic and acidic residues" evidence="1">
    <location>
        <begin position="362"/>
        <end position="376"/>
    </location>
</feature>
<protein>
    <submittedName>
        <fullName evidence="2 4">Uncharacterized protein</fullName>
    </submittedName>
</protein>
<dbReference type="Proteomes" id="UP000504636">
    <property type="component" value="Unplaced"/>
</dbReference>
<reference evidence="4" key="2">
    <citation type="submission" date="2020-04" db="EMBL/GenBank/DDBJ databases">
        <authorList>
            <consortium name="NCBI Genome Project"/>
        </authorList>
    </citation>
    <scope>NUCLEOTIDE SEQUENCE</scope>
    <source>
        <strain evidence="4">CBS 304.34</strain>
    </source>
</reference>
<keyword evidence="3" id="KW-1185">Reference proteome</keyword>
<dbReference type="GeneID" id="54463108"/>
<feature type="region of interest" description="Disordered" evidence="1">
    <location>
        <begin position="531"/>
        <end position="562"/>
    </location>
</feature>
<gene>
    <name evidence="2 4" type="ORF">BDZ99DRAFT_479152</name>
</gene>
<organism evidence="2">
    <name type="scientific">Mytilinidion resinicola</name>
    <dbReference type="NCBI Taxonomy" id="574789"/>
    <lineage>
        <taxon>Eukaryota</taxon>
        <taxon>Fungi</taxon>
        <taxon>Dikarya</taxon>
        <taxon>Ascomycota</taxon>
        <taxon>Pezizomycotina</taxon>
        <taxon>Dothideomycetes</taxon>
        <taxon>Pleosporomycetidae</taxon>
        <taxon>Mytilinidiales</taxon>
        <taxon>Mytilinidiaceae</taxon>
        <taxon>Mytilinidion</taxon>
    </lineage>
</organism>
<reference evidence="2 4" key="1">
    <citation type="journal article" date="2020" name="Stud. Mycol.">
        <title>101 Dothideomycetes genomes: a test case for predicting lifestyles and emergence of pathogens.</title>
        <authorList>
            <person name="Haridas S."/>
            <person name="Albert R."/>
            <person name="Binder M."/>
            <person name="Bloem J."/>
            <person name="Labutti K."/>
            <person name="Salamov A."/>
            <person name="Andreopoulos B."/>
            <person name="Baker S."/>
            <person name="Barry K."/>
            <person name="Bills G."/>
            <person name="Bluhm B."/>
            <person name="Cannon C."/>
            <person name="Castanera R."/>
            <person name="Culley D."/>
            <person name="Daum C."/>
            <person name="Ezra D."/>
            <person name="Gonzalez J."/>
            <person name="Henrissat B."/>
            <person name="Kuo A."/>
            <person name="Liang C."/>
            <person name="Lipzen A."/>
            <person name="Lutzoni F."/>
            <person name="Magnuson J."/>
            <person name="Mondo S."/>
            <person name="Nolan M."/>
            <person name="Ohm R."/>
            <person name="Pangilinan J."/>
            <person name="Park H.-J."/>
            <person name="Ramirez L."/>
            <person name="Alfaro M."/>
            <person name="Sun H."/>
            <person name="Tritt A."/>
            <person name="Yoshinaga Y."/>
            <person name="Zwiers L.-H."/>
            <person name="Turgeon B."/>
            <person name="Goodwin S."/>
            <person name="Spatafora J."/>
            <person name="Crous P."/>
            <person name="Grigoriev I."/>
        </authorList>
    </citation>
    <scope>NUCLEOTIDE SEQUENCE</scope>
    <source>
        <strain evidence="2 4">CBS 304.34</strain>
    </source>
</reference>
<dbReference type="OrthoDB" id="4716584at2759"/>
<feature type="compositionally biased region" description="Polar residues" evidence="1">
    <location>
        <begin position="18"/>
        <end position="35"/>
    </location>
</feature>
<feature type="region of interest" description="Disordered" evidence="1">
    <location>
        <begin position="1"/>
        <end position="265"/>
    </location>
</feature>
<dbReference type="EMBL" id="MU003706">
    <property type="protein sequence ID" value="KAF2806754.1"/>
    <property type="molecule type" value="Genomic_DNA"/>
</dbReference>
<proteinExistence type="predicted"/>
<evidence type="ECO:0000313" key="4">
    <source>
        <dbReference type="RefSeq" id="XP_033573718.1"/>
    </source>
</evidence>
<name>A0A6A6YFF2_9PEZI</name>
<accession>A0A6A6YFF2</accession>
<dbReference type="RefSeq" id="XP_033573718.1">
    <property type="nucleotide sequence ID" value="XM_033722215.1"/>
</dbReference>
<sequence>MSSSAPPRRFKAEPIETTVKSSRNAAPKQSETADSSKPAEASPKATRRFAPQPVETTTKSNRKFAAEPFEFTSRSSKAKPEDESSSKKPRKFSPEPIETTTASSRTKAREKDEASNAKALEASSPENSAASQTSEKKPRRRFTPQLIETAKRTRKAGDTGPAILPSDKTEATPGDGQESPRKARIRPPPAPPGNTPTASVHVPHFLDIDRARSPLSLRSSSRGSVRSRHSFRVPDLEPIESSESEGSIPPSLSTSPSASSDQSYMYKEATRMRESVDDRFSGYLLELAARAAEKQLRDQAMAAFPNDDYHEPVDHFINQELDDTSVIMSSDERESYDEAYGRRESSSFKTVNWELLAMQQHRERLEQERESERQRETQAQAGRPALAQSPWGNPASAMFTNSSANRNIIGGWQKDGELERMRSGAKPPMLGSDIEFPRCSSPEPARFDPTQGSHALKNSMCYLTEQTQQESEPEGLWHCKETSSNRASLWSQPNSRTPSAGGLWGGFCQAGTGNTPPRGPSGLMTPMVEVGNPFEISSPPSSPVKNDLPPSPPPSNPDITSIDDRLSNEIALQKEFSDDFVTQVYNYLSLGYPSIARNFDGELSKISRIPILELRQDDHLATSRGYIRLGEDGNLRDSEITEETCVRWKALRSYIQEWARQQPKMSPVDGTMGVGVAVRRGSWAF</sequence>
<feature type="compositionally biased region" description="Low complexity" evidence="1">
    <location>
        <begin position="244"/>
        <end position="263"/>
    </location>
</feature>
<dbReference type="AlphaFoldDB" id="A0A6A6YFF2"/>
<evidence type="ECO:0000313" key="2">
    <source>
        <dbReference type="EMBL" id="KAF2806754.1"/>
    </source>
</evidence>
<reference evidence="4" key="3">
    <citation type="submission" date="2025-04" db="UniProtKB">
        <authorList>
            <consortium name="RefSeq"/>
        </authorList>
    </citation>
    <scope>IDENTIFICATION</scope>
    <source>
        <strain evidence="4">CBS 304.34</strain>
    </source>
</reference>
<feature type="compositionally biased region" description="Polar residues" evidence="1">
    <location>
        <begin position="124"/>
        <end position="133"/>
    </location>
</feature>
<evidence type="ECO:0000256" key="1">
    <source>
        <dbReference type="SAM" id="MobiDB-lite"/>
    </source>
</evidence>
<feature type="compositionally biased region" description="Low complexity" evidence="1">
    <location>
        <begin position="213"/>
        <end position="224"/>
    </location>
</feature>
<evidence type="ECO:0000313" key="3">
    <source>
        <dbReference type="Proteomes" id="UP000504636"/>
    </source>
</evidence>
<feature type="region of interest" description="Disordered" evidence="1">
    <location>
        <begin position="362"/>
        <end position="452"/>
    </location>
</feature>